<dbReference type="EMBL" id="WOCA01000001">
    <property type="protein sequence ID" value="MUK87244.1"/>
    <property type="molecule type" value="Genomic_DNA"/>
</dbReference>
<keyword evidence="2" id="KW-1133">Transmembrane helix</keyword>
<dbReference type="Proteomes" id="UP000469125">
    <property type="component" value="Unassembled WGS sequence"/>
</dbReference>
<dbReference type="AlphaFoldDB" id="A0A6N8FG48"/>
<comment type="caution">
    <text evidence="3">The sequence shown here is derived from an EMBL/GenBank/DDBJ whole genome shotgun (WGS) entry which is preliminary data.</text>
</comment>
<evidence type="ECO:0000313" key="4">
    <source>
        <dbReference type="Proteomes" id="UP000469125"/>
    </source>
</evidence>
<accession>A0A6N8FG48</accession>
<protein>
    <submittedName>
        <fullName evidence="3">Uncharacterized protein</fullName>
    </submittedName>
</protein>
<evidence type="ECO:0000256" key="2">
    <source>
        <dbReference type="SAM" id="Phobius"/>
    </source>
</evidence>
<organism evidence="3 4">
    <name type="scientific">Ornithinibacillus caprae</name>
    <dbReference type="NCBI Taxonomy" id="2678566"/>
    <lineage>
        <taxon>Bacteria</taxon>
        <taxon>Bacillati</taxon>
        <taxon>Bacillota</taxon>
        <taxon>Bacilli</taxon>
        <taxon>Bacillales</taxon>
        <taxon>Bacillaceae</taxon>
        <taxon>Ornithinibacillus</taxon>
    </lineage>
</organism>
<evidence type="ECO:0000256" key="1">
    <source>
        <dbReference type="SAM" id="MobiDB-lite"/>
    </source>
</evidence>
<gene>
    <name evidence="3" type="ORF">GMD78_02360</name>
</gene>
<feature type="compositionally biased region" description="Basic and acidic residues" evidence="1">
    <location>
        <begin position="41"/>
        <end position="50"/>
    </location>
</feature>
<feature type="transmembrane region" description="Helical" evidence="2">
    <location>
        <begin position="96"/>
        <end position="115"/>
    </location>
</feature>
<evidence type="ECO:0000313" key="3">
    <source>
        <dbReference type="EMBL" id="MUK87244.1"/>
    </source>
</evidence>
<sequence>MNRTINDKEDQAEQLRTLFAEVEQQTDETTKEAQEVNETTGVKEEDKAEETIDELSTNNGSETTERESIDILNLPPRKEIHGDKKGKFHFKIGRPLIRLLIVCIIVIGLVSWFIWSKEILDFFNV</sequence>
<reference evidence="3 4" key="1">
    <citation type="submission" date="2019-11" db="EMBL/GenBank/DDBJ databases">
        <authorList>
            <person name="Li X."/>
        </authorList>
    </citation>
    <scope>NUCLEOTIDE SEQUENCE [LARGE SCALE GENOMIC DNA]</scope>
    <source>
        <strain evidence="3 4">L9</strain>
    </source>
</reference>
<keyword evidence="2" id="KW-0812">Transmembrane</keyword>
<proteinExistence type="predicted"/>
<feature type="region of interest" description="Disordered" evidence="1">
    <location>
        <begin position="22"/>
        <end position="69"/>
    </location>
</feature>
<keyword evidence="2" id="KW-0472">Membrane</keyword>
<keyword evidence="4" id="KW-1185">Reference proteome</keyword>
<name>A0A6N8FG48_9BACI</name>
<dbReference type="RefSeq" id="WP_155666753.1">
    <property type="nucleotide sequence ID" value="NZ_WOCA01000001.1"/>
</dbReference>